<dbReference type="AlphaFoldDB" id="A0A6N6MZH7"/>
<name>A0A6N6MZH7_9BACT</name>
<reference evidence="5 6" key="1">
    <citation type="journal article" date="2017" name="Int. J. Syst. Evol. Microbiol.">
        <title>Desulfovibrio senegalensis sp. nov., a mesophilic sulfate reducer isolated from marine sediment.</title>
        <authorList>
            <person name="Thioye A."/>
            <person name="Gam Z.B.A."/>
            <person name="Mbengue M."/>
            <person name="Cayol J.L."/>
            <person name="Joseph-Bartoli M."/>
            <person name="Toure-Kane C."/>
            <person name="Labat M."/>
        </authorList>
    </citation>
    <scope>NUCLEOTIDE SEQUENCE [LARGE SCALE GENOMIC DNA]</scope>
    <source>
        <strain evidence="5 6">DSM 101509</strain>
    </source>
</reference>
<dbReference type="SUPFAM" id="SSF53955">
    <property type="entry name" value="Lysozyme-like"/>
    <property type="match status" value="1"/>
</dbReference>
<dbReference type="InterPro" id="IPR023346">
    <property type="entry name" value="Lysozyme-like_dom_sf"/>
</dbReference>
<dbReference type="OrthoDB" id="9815002at2"/>
<evidence type="ECO:0000256" key="2">
    <source>
        <dbReference type="SAM" id="MobiDB-lite"/>
    </source>
</evidence>
<dbReference type="InterPro" id="IPR000189">
    <property type="entry name" value="Transglyc_AS"/>
</dbReference>
<feature type="region of interest" description="Disordered" evidence="2">
    <location>
        <begin position="42"/>
        <end position="66"/>
    </location>
</feature>
<dbReference type="GO" id="GO:0008932">
    <property type="term" value="F:lytic endotransglycosylase activity"/>
    <property type="evidence" value="ECO:0007669"/>
    <property type="project" value="TreeGrafter"/>
</dbReference>
<dbReference type="Gene3D" id="3.10.350.10">
    <property type="entry name" value="LysM domain"/>
    <property type="match status" value="4"/>
</dbReference>
<evidence type="ECO:0000259" key="4">
    <source>
        <dbReference type="PROSITE" id="PS51782"/>
    </source>
</evidence>
<comment type="caution">
    <text evidence="5">The sequence shown here is derived from an EMBL/GenBank/DDBJ whole genome shotgun (WGS) entry which is preliminary data.</text>
</comment>
<feature type="domain" description="LysM" evidence="4">
    <location>
        <begin position="420"/>
        <end position="463"/>
    </location>
</feature>
<dbReference type="SMART" id="SM00257">
    <property type="entry name" value="LysM"/>
    <property type="match status" value="4"/>
</dbReference>
<protein>
    <submittedName>
        <fullName evidence="5">LysM peptidoglycan-binding domain-containing protein</fullName>
    </submittedName>
</protein>
<dbReference type="EMBL" id="WAIE01000009">
    <property type="protein sequence ID" value="KAB1438999.1"/>
    <property type="molecule type" value="Genomic_DNA"/>
</dbReference>
<feature type="domain" description="LysM" evidence="4">
    <location>
        <begin position="489"/>
        <end position="532"/>
    </location>
</feature>
<dbReference type="PROSITE" id="PS00922">
    <property type="entry name" value="TRANSGLYCOSYLASE"/>
    <property type="match status" value="1"/>
</dbReference>
<dbReference type="GO" id="GO:0000270">
    <property type="term" value="P:peptidoglycan metabolic process"/>
    <property type="evidence" value="ECO:0007669"/>
    <property type="project" value="InterPro"/>
</dbReference>
<dbReference type="InterPro" id="IPR036779">
    <property type="entry name" value="LysM_dom_sf"/>
</dbReference>
<dbReference type="Proteomes" id="UP000438699">
    <property type="component" value="Unassembled WGS sequence"/>
</dbReference>
<dbReference type="Gene3D" id="1.10.530.10">
    <property type="match status" value="1"/>
</dbReference>
<evidence type="ECO:0000313" key="5">
    <source>
        <dbReference type="EMBL" id="KAB1438999.1"/>
    </source>
</evidence>
<sequence>MHKFSRVRLLFLLVAGAALLAACTPKSVSTDEQAATDRTVYAESFGPDSPDETLDPELAADPKSDDSTLTEAEQTVLNSRFGLLFDLEPHESKEVEQYLKYFTHKARRTFERWLKRSEPYLPYVRKTLTRHGLPQDLVLLPFTESGYNPKAYSWAGAGGMWQFMPYTGRKYGLKVDWWIDERRDPYKATEAAAKYLKELHERFGDWYLALAAYNAGEGKISRALKKTNSDDFFELCKKNRRLSRRSRLRKETRHYVPKFIAISKIFQNLDMLGFEPVRWDQDKETVAVAIPGGTDLLALARAGKMSWREFHEMNPAFRRQVSPPDFKATAHLPVDRADKMMAYLANPSSRPYAGYVRYRIRSGDSWWRISRKFGVPISVLKKVNNRRSNTLRPGRYVMVPGRGSARAIASSGTSPIPTSGRYKVRRGDSWWTISRKFGVSINRLKSANNRRSNTLRIGQIVRIPGSKASASKKYASASTKKRAIAAKKGNYVVKRGDSLWSISKRYRISVSTLKSANGLGSSRLKPGMKLFIPDHSSAATRTAAKKAESAKAAQLVRYKVRRGDTLSKIARRFGVRISDLRRWNSLNRKGTIYAGQRLKVYVQ</sequence>
<dbReference type="PROSITE" id="PS51257">
    <property type="entry name" value="PROKAR_LIPOPROTEIN"/>
    <property type="match status" value="1"/>
</dbReference>
<gene>
    <name evidence="5" type="ORF">F8A88_14865</name>
</gene>
<dbReference type="SUPFAM" id="SSF54106">
    <property type="entry name" value="LysM domain"/>
    <property type="match status" value="4"/>
</dbReference>
<dbReference type="Pfam" id="PF01464">
    <property type="entry name" value="SLT"/>
    <property type="match status" value="1"/>
</dbReference>
<dbReference type="PANTHER" id="PTHR33734">
    <property type="entry name" value="LYSM DOMAIN-CONTAINING GPI-ANCHORED PROTEIN 2"/>
    <property type="match status" value="1"/>
</dbReference>
<evidence type="ECO:0000256" key="1">
    <source>
        <dbReference type="ARBA" id="ARBA00007734"/>
    </source>
</evidence>
<keyword evidence="6" id="KW-1185">Reference proteome</keyword>
<evidence type="ECO:0000313" key="6">
    <source>
        <dbReference type="Proteomes" id="UP000438699"/>
    </source>
</evidence>
<comment type="similarity">
    <text evidence="1">Belongs to the transglycosylase Slt family.</text>
</comment>
<feature type="signal peptide" evidence="3">
    <location>
        <begin position="1"/>
        <end position="21"/>
    </location>
</feature>
<feature type="domain" description="LysM" evidence="4">
    <location>
        <begin position="356"/>
        <end position="399"/>
    </location>
</feature>
<evidence type="ECO:0000256" key="3">
    <source>
        <dbReference type="SAM" id="SignalP"/>
    </source>
</evidence>
<proteinExistence type="inferred from homology"/>
<accession>A0A6N6MZH7</accession>
<feature type="chain" id="PRO_5026990016" evidence="3">
    <location>
        <begin position="22"/>
        <end position="603"/>
    </location>
</feature>
<dbReference type="CDD" id="cd00118">
    <property type="entry name" value="LysM"/>
    <property type="match status" value="4"/>
</dbReference>
<dbReference type="Pfam" id="PF01476">
    <property type="entry name" value="LysM"/>
    <property type="match status" value="4"/>
</dbReference>
<dbReference type="CDD" id="cd16894">
    <property type="entry name" value="MltD-like"/>
    <property type="match status" value="1"/>
</dbReference>
<dbReference type="RefSeq" id="WP_151151969.1">
    <property type="nucleotide sequence ID" value="NZ_WAIE01000009.1"/>
</dbReference>
<dbReference type="GO" id="GO:0016020">
    <property type="term" value="C:membrane"/>
    <property type="evidence" value="ECO:0007669"/>
    <property type="project" value="InterPro"/>
</dbReference>
<dbReference type="PROSITE" id="PS51782">
    <property type="entry name" value="LYSM"/>
    <property type="match status" value="4"/>
</dbReference>
<keyword evidence="3" id="KW-0732">Signal</keyword>
<dbReference type="InterPro" id="IPR018392">
    <property type="entry name" value="LysM"/>
</dbReference>
<organism evidence="5 6">
    <name type="scientific">Pseudodesulfovibrio senegalensis</name>
    <dbReference type="NCBI Taxonomy" id="1721087"/>
    <lineage>
        <taxon>Bacteria</taxon>
        <taxon>Pseudomonadati</taxon>
        <taxon>Thermodesulfobacteriota</taxon>
        <taxon>Desulfovibrionia</taxon>
        <taxon>Desulfovibrionales</taxon>
        <taxon>Desulfovibrionaceae</taxon>
    </lineage>
</organism>
<feature type="domain" description="LysM" evidence="4">
    <location>
        <begin position="556"/>
        <end position="600"/>
    </location>
</feature>
<dbReference type="PANTHER" id="PTHR33734:SF22">
    <property type="entry name" value="MEMBRANE-BOUND LYTIC MUREIN TRANSGLYCOSYLASE D"/>
    <property type="match status" value="1"/>
</dbReference>
<dbReference type="InterPro" id="IPR008258">
    <property type="entry name" value="Transglycosylase_SLT_dom_1"/>
</dbReference>